<dbReference type="InParanoid" id="A0A1Y2DWZ2"/>
<name>A0A1Y2DWZ2_9BASI</name>
<dbReference type="PROSITE" id="PS50181">
    <property type="entry name" value="FBOX"/>
    <property type="match status" value="1"/>
</dbReference>
<dbReference type="EMBL" id="MCGR01000067">
    <property type="protein sequence ID" value="ORY63808.1"/>
    <property type="molecule type" value="Genomic_DNA"/>
</dbReference>
<evidence type="ECO:0000313" key="3">
    <source>
        <dbReference type="Proteomes" id="UP000193467"/>
    </source>
</evidence>
<comment type="caution">
    <text evidence="2">The sequence shown here is derived from an EMBL/GenBank/DDBJ whole genome shotgun (WGS) entry which is preliminary data.</text>
</comment>
<organism evidence="2 3">
    <name type="scientific">Leucosporidium creatinivorum</name>
    <dbReference type="NCBI Taxonomy" id="106004"/>
    <lineage>
        <taxon>Eukaryota</taxon>
        <taxon>Fungi</taxon>
        <taxon>Dikarya</taxon>
        <taxon>Basidiomycota</taxon>
        <taxon>Pucciniomycotina</taxon>
        <taxon>Microbotryomycetes</taxon>
        <taxon>Leucosporidiales</taxon>
        <taxon>Leucosporidium</taxon>
    </lineage>
</organism>
<dbReference type="Proteomes" id="UP000193467">
    <property type="component" value="Unassembled WGS sequence"/>
</dbReference>
<dbReference type="Gene3D" id="3.80.10.10">
    <property type="entry name" value="Ribonuclease Inhibitor"/>
    <property type="match status" value="1"/>
</dbReference>
<sequence>MGSQDTTLKQESSEMVQMTPSSLEALPSAFSSLSLDIPKPKTFNDLPDELLDDIACYFAGKDLRNLALVEKRLYPPSRRFALWTSFSFSEILAFGDVLLERPEVGLLVRELALSGAPWWSDASALEESPLVGRAMGVVIQACPNVRELYLHSIRPNEGEEEEVLAAVARLKRLQKLSLPFQGTSLKGIKLLFPILHRGAGTAAPNFPPSALKAARIGLVGSSIKLAEQVLESLVVGCRRLDLCLWNDPRPSFADFAPFLPSYIADAEYFALRASTEETPSDWKRLKLPSRAGWMYYSSTRYPERRPERRVIATTLLVGSWLDIKRGLAEDAEFWQAWQFDHEPTTILWARRGSKWSAGDSAEVQFLRRRWE</sequence>
<dbReference type="InterPro" id="IPR032675">
    <property type="entry name" value="LRR_dom_sf"/>
</dbReference>
<dbReference type="SUPFAM" id="SSF81383">
    <property type="entry name" value="F-box domain"/>
    <property type="match status" value="1"/>
</dbReference>
<proteinExistence type="predicted"/>
<evidence type="ECO:0000313" key="2">
    <source>
        <dbReference type="EMBL" id="ORY63808.1"/>
    </source>
</evidence>
<keyword evidence="3" id="KW-1185">Reference proteome</keyword>
<dbReference type="InterPro" id="IPR001810">
    <property type="entry name" value="F-box_dom"/>
</dbReference>
<accession>A0A1Y2DWZ2</accession>
<dbReference type="OrthoDB" id="3674914at2759"/>
<dbReference type="AlphaFoldDB" id="A0A1Y2DWZ2"/>
<feature type="domain" description="F-box" evidence="1">
    <location>
        <begin position="40"/>
        <end position="86"/>
    </location>
</feature>
<evidence type="ECO:0000259" key="1">
    <source>
        <dbReference type="PROSITE" id="PS50181"/>
    </source>
</evidence>
<reference evidence="2 3" key="1">
    <citation type="submission" date="2016-07" db="EMBL/GenBank/DDBJ databases">
        <title>Pervasive Adenine N6-methylation of Active Genes in Fungi.</title>
        <authorList>
            <consortium name="DOE Joint Genome Institute"/>
            <person name="Mondo S.J."/>
            <person name="Dannebaum R.O."/>
            <person name="Kuo R.C."/>
            <person name="Labutti K."/>
            <person name="Haridas S."/>
            <person name="Kuo A."/>
            <person name="Salamov A."/>
            <person name="Ahrendt S.R."/>
            <person name="Lipzen A."/>
            <person name="Sullivan W."/>
            <person name="Andreopoulos W.B."/>
            <person name="Clum A."/>
            <person name="Lindquist E."/>
            <person name="Daum C."/>
            <person name="Ramamoorthy G.K."/>
            <person name="Gryganskyi A."/>
            <person name="Culley D."/>
            <person name="Magnuson J.K."/>
            <person name="James T.Y."/>
            <person name="O'Malley M.A."/>
            <person name="Stajich J.E."/>
            <person name="Spatafora J.W."/>
            <person name="Visel A."/>
            <person name="Grigoriev I.V."/>
        </authorList>
    </citation>
    <scope>NUCLEOTIDE SEQUENCE [LARGE SCALE GENOMIC DNA]</scope>
    <source>
        <strain evidence="2 3">62-1032</strain>
    </source>
</reference>
<protein>
    <recommendedName>
        <fullName evidence="1">F-box domain-containing protein</fullName>
    </recommendedName>
</protein>
<gene>
    <name evidence="2" type="ORF">BCR35DRAFT_334742</name>
</gene>
<dbReference type="InterPro" id="IPR036047">
    <property type="entry name" value="F-box-like_dom_sf"/>
</dbReference>